<dbReference type="Proteomes" id="UP000005801">
    <property type="component" value="Unassembled WGS sequence"/>
</dbReference>
<gene>
    <name evidence="1" type="ORF">PPSIR1_25721</name>
</gene>
<proteinExistence type="predicted"/>
<name>A6FZF8_9BACT</name>
<keyword evidence="2" id="KW-1185">Reference proteome</keyword>
<dbReference type="RefSeq" id="WP_006969857.1">
    <property type="nucleotide sequence ID" value="NZ_ABCS01000006.1"/>
</dbReference>
<dbReference type="AlphaFoldDB" id="A6FZF8"/>
<protein>
    <submittedName>
        <fullName evidence="1">Uncharacterized protein</fullName>
    </submittedName>
</protein>
<accession>A6FZF8</accession>
<comment type="caution">
    <text evidence="1">The sequence shown here is derived from an EMBL/GenBank/DDBJ whole genome shotgun (WGS) entry which is preliminary data.</text>
</comment>
<sequence length="261" mass="29293">MTTTIHLDEHYTPRIDGSRQTLRRFCGELIRVSAEDPRVLLAALVELYVLHAGVLRARPQWLEDSARRCTKAGHRALAADLERSAVIEHAHRKLLIDDLCHLGGHWQRYFGEDLDLYALIQRELDVHEARLVDLRKWMVIAVPTTVAAFDYEFSSFIAAVAPQLLDACEATLGARIHDSTSFLQARLGDTAVRLEGREANLDAALAEHPEHGEAWARVNARVMKTYVDTIARRCELAVRAIEGELPRPLPSTDPHPLPPIA</sequence>
<evidence type="ECO:0000313" key="2">
    <source>
        <dbReference type="Proteomes" id="UP000005801"/>
    </source>
</evidence>
<organism evidence="1 2">
    <name type="scientific">Plesiocystis pacifica SIR-1</name>
    <dbReference type="NCBI Taxonomy" id="391625"/>
    <lineage>
        <taxon>Bacteria</taxon>
        <taxon>Pseudomonadati</taxon>
        <taxon>Myxococcota</taxon>
        <taxon>Polyangia</taxon>
        <taxon>Nannocystales</taxon>
        <taxon>Nannocystaceae</taxon>
        <taxon>Plesiocystis</taxon>
    </lineage>
</organism>
<dbReference type="EMBL" id="ABCS01000006">
    <property type="protein sequence ID" value="EDM81042.1"/>
    <property type="molecule type" value="Genomic_DNA"/>
</dbReference>
<evidence type="ECO:0000313" key="1">
    <source>
        <dbReference type="EMBL" id="EDM81042.1"/>
    </source>
</evidence>
<reference evidence="1 2" key="1">
    <citation type="submission" date="2007-06" db="EMBL/GenBank/DDBJ databases">
        <authorList>
            <person name="Shimkets L."/>
            <person name="Ferriera S."/>
            <person name="Johnson J."/>
            <person name="Kravitz S."/>
            <person name="Beeson K."/>
            <person name="Sutton G."/>
            <person name="Rogers Y.-H."/>
            <person name="Friedman R."/>
            <person name="Frazier M."/>
            <person name="Venter J.C."/>
        </authorList>
    </citation>
    <scope>NUCLEOTIDE SEQUENCE [LARGE SCALE GENOMIC DNA]</scope>
    <source>
        <strain evidence="1 2">SIR-1</strain>
    </source>
</reference>